<protein>
    <recommendedName>
        <fullName evidence="4 5">Large ribosomal subunit protein uL29</fullName>
    </recommendedName>
</protein>
<dbReference type="GO" id="GO:0006412">
    <property type="term" value="P:translation"/>
    <property type="evidence" value="ECO:0007669"/>
    <property type="project" value="UniProtKB-UniRule"/>
</dbReference>
<dbReference type="PROSITE" id="PS00579">
    <property type="entry name" value="RIBOSOMAL_L29"/>
    <property type="match status" value="1"/>
</dbReference>
<dbReference type="SUPFAM" id="SSF46561">
    <property type="entry name" value="Ribosomal protein L29 (L29p)"/>
    <property type="match status" value="1"/>
</dbReference>
<evidence type="ECO:0000256" key="4">
    <source>
        <dbReference type="ARBA" id="ARBA00035204"/>
    </source>
</evidence>
<evidence type="ECO:0000256" key="1">
    <source>
        <dbReference type="ARBA" id="ARBA00009254"/>
    </source>
</evidence>
<dbReference type="KEGG" id="spat:A0O21_10115"/>
<dbReference type="PANTHER" id="PTHR10916:SF0">
    <property type="entry name" value="LARGE RIBOSOMAL SUBUNIT PROTEIN UL29C"/>
    <property type="match status" value="1"/>
</dbReference>
<name>A0A172QA62_9STRE</name>
<evidence type="ECO:0000256" key="2">
    <source>
        <dbReference type="ARBA" id="ARBA00022980"/>
    </source>
</evidence>
<dbReference type="InterPro" id="IPR036049">
    <property type="entry name" value="Ribosomal_uL29_sf"/>
</dbReference>
<dbReference type="Pfam" id="PF00831">
    <property type="entry name" value="Ribosomal_L29"/>
    <property type="match status" value="1"/>
</dbReference>
<evidence type="ECO:0000313" key="6">
    <source>
        <dbReference type="EMBL" id="AND80308.1"/>
    </source>
</evidence>
<dbReference type="RefSeq" id="WP_067064813.1">
    <property type="nucleotide sequence ID" value="NZ_CP014699.1"/>
</dbReference>
<dbReference type="CDD" id="cd00427">
    <property type="entry name" value="Ribosomal_L29_HIP"/>
    <property type="match status" value="1"/>
</dbReference>
<dbReference type="AlphaFoldDB" id="A0A172QA62"/>
<dbReference type="NCBIfam" id="TIGR00012">
    <property type="entry name" value="L29"/>
    <property type="match status" value="1"/>
</dbReference>
<accession>A0A172QA62</accession>
<dbReference type="EMBL" id="CP014699">
    <property type="protein sequence ID" value="AND80308.1"/>
    <property type="molecule type" value="Genomic_DNA"/>
</dbReference>
<evidence type="ECO:0000256" key="5">
    <source>
        <dbReference type="HAMAP-Rule" id="MF_00374"/>
    </source>
</evidence>
<reference evidence="6 7" key="1">
    <citation type="journal article" date="2016" name="Int. J. Syst. Evol. Microbiol.">
        <title>Streptococcuspantholopis sp. nov., isolated from faeces of the Tibetan antelope (Pantholops hodgsonii).</title>
        <authorList>
            <person name="Bai X."/>
            <person name="Xiong Y."/>
            <person name="Lu S."/>
            <person name="Jin D."/>
            <person name="Lai X."/>
            <person name="Yang J."/>
            <person name="Niu L."/>
            <person name="Hu S."/>
            <person name="Meng X."/>
            <person name="Pu J."/>
            <person name="Ye C."/>
            <person name="Xu J."/>
        </authorList>
    </citation>
    <scope>NUCLEOTIDE SEQUENCE [LARGE SCALE GENOMIC DNA]</scope>
    <source>
        <strain evidence="6 7">TA 26</strain>
    </source>
</reference>
<dbReference type="HAMAP" id="MF_00374">
    <property type="entry name" value="Ribosomal_uL29"/>
    <property type="match status" value="1"/>
</dbReference>
<sequence>MKLQEIKDFVKELRGLSQEELAKKENELKKELFDLRFQAAAGQLDQTARLREVKKQIARVKTVQAETKE</sequence>
<organism evidence="6 7">
    <name type="scientific">Streptococcus pantholopis</name>
    <dbReference type="NCBI Taxonomy" id="1811193"/>
    <lineage>
        <taxon>Bacteria</taxon>
        <taxon>Bacillati</taxon>
        <taxon>Bacillota</taxon>
        <taxon>Bacilli</taxon>
        <taxon>Lactobacillales</taxon>
        <taxon>Streptococcaceae</taxon>
        <taxon>Streptococcus</taxon>
    </lineage>
</organism>
<dbReference type="FunFam" id="1.10.287.310:FF:000001">
    <property type="entry name" value="50S ribosomal protein L29"/>
    <property type="match status" value="1"/>
</dbReference>
<dbReference type="GO" id="GO:0003735">
    <property type="term" value="F:structural constituent of ribosome"/>
    <property type="evidence" value="ECO:0007669"/>
    <property type="project" value="InterPro"/>
</dbReference>
<keyword evidence="3 5" id="KW-0687">Ribonucleoprotein</keyword>
<comment type="similarity">
    <text evidence="1 5">Belongs to the universal ribosomal protein uL29 family.</text>
</comment>
<evidence type="ECO:0000313" key="7">
    <source>
        <dbReference type="Proteomes" id="UP000077317"/>
    </source>
</evidence>
<proteinExistence type="inferred from homology"/>
<keyword evidence="7" id="KW-1185">Reference proteome</keyword>
<dbReference type="InterPro" id="IPR050063">
    <property type="entry name" value="Ribosomal_protein_uL29"/>
</dbReference>
<dbReference type="InterPro" id="IPR018254">
    <property type="entry name" value="Ribosomal_uL29_CS"/>
</dbReference>
<dbReference type="Proteomes" id="UP000077317">
    <property type="component" value="Chromosome"/>
</dbReference>
<dbReference type="PANTHER" id="PTHR10916">
    <property type="entry name" value="60S RIBOSOMAL PROTEIN L35/50S RIBOSOMAL PROTEIN L29"/>
    <property type="match status" value="1"/>
</dbReference>
<gene>
    <name evidence="5" type="primary">rpmC</name>
    <name evidence="6" type="ORF">A0O21_10115</name>
</gene>
<dbReference type="OrthoDB" id="9815192at2"/>
<keyword evidence="2 5" id="KW-0689">Ribosomal protein</keyword>
<dbReference type="Gene3D" id="1.10.287.310">
    <property type="match status" value="1"/>
</dbReference>
<dbReference type="InterPro" id="IPR001854">
    <property type="entry name" value="Ribosomal_uL29"/>
</dbReference>
<dbReference type="STRING" id="1811193.A0O21_10115"/>
<dbReference type="GO" id="GO:0022625">
    <property type="term" value="C:cytosolic large ribosomal subunit"/>
    <property type="evidence" value="ECO:0007669"/>
    <property type="project" value="TreeGrafter"/>
</dbReference>
<reference evidence="7" key="2">
    <citation type="submission" date="2016-03" db="EMBL/GenBank/DDBJ databases">
        <title>Streptococcus antelopensis sp. nov., isolated from the feces of the Tibetan antelope (Pantholops hodgsonii) in Hoh Xil National Nature Reserve, Qinghai, China.</title>
        <authorList>
            <person name="Bai X."/>
        </authorList>
    </citation>
    <scope>NUCLEOTIDE SEQUENCE [LARGE SCALE GENOMIC DNA]</scope>
    <source>
        <strain evidence="7">TA 26</strain>
    </source>
</reference>
<evidence type="ECO:0000256" key="3">
    <source>
        <dbReference type="ARBA" id="ARBA00023274"/>
    </source>
</evidence>